<evidence type="ECO:0000313" key="6">
    <source>
        <dbReference type="EnsemblMetazoa" id="MDOA011064-PB"/>
    </source>
</evidence>
<accession>T1PLM5</accession>
<dbReference type="KEGG" id="mde:101896283"/>
<gene>
    <name evidence="6" type="primary">101896283</name>
    <name evidence="8" type="synonym">LOC101896283</name>
</gene>
<evidence type="ECO:0000313" key="5">
    <source>
        <dbReference type="EMBL" id="AFP63594.1"/>
    </source>
</evidence>
<keyword evidence="4" id="KW-0812">Transmembrane</keyword>
<evidence type="ECO:0000256" key="2">
    <source>
        <dbReference type="ARBA" id="ARBA00022729"/>
    </source>
</evidence>
<dbReference type="GO" id="GO:0005615">
    <property type="term" value="C:extracellular space"/>
    <property type="evidence" value="ECO:0007669"/>
    <property type="project" value="TreeGrafter"/>
</dbReference>
<dbReference type="AlphaFoldDB" id="T1PLM5"/>
<proteinExistence type="evidence at transcript level"/>
<name>T1PLM5_MUSDO</name>
<dbReference type="GO" id="GO:0031012">
    <property type="term" value="C:extracellular matrix"/>
    <property type="evidence" value="ECO:0007669"/>
    <property type="project" value="TreeGrafter"/>
</dbReference>
<evidence type="ECO:0000256" key="1">
    <source>
        <dbReference type="ARBA" id="ARBA00022614"/>
    </source>
</evidence>
<keyword evidence="7" id="KW-1185">Reference proteome</keyword>
<keyword evidence="4" id="KW-0472">Membrane</keyword>
<reference evidence="6" key="2">
    <citation type="submission" date="2020-05" db="UniProtKB">
        <authorList>
            <consortium name="EnsemblMetazoa"/>
        </authorList>
    </citation>
    <scope>IDENTIFICATION</scope>
    <source>
        <strain evidence="6">Aabys</strain>
    </source>
</reference>
<evidence type="ECO:0000256" key="4">
    <source>
        <dbReference type="SAM" id="Phobius"/>
    </source>
</evidence>
<reference evidence="8" key="3">
    <citation type="submission" date="2025-04" db="UniProtKB">
        <authorList>
            <consortium name="RefSeq"/>
        </authorList>
    </citation>
    <scope>IDENTIFICATION</scope>
    <source>
        <strain evidence="8">Aabys</strain>
    </source>
</reference>
<evidence type="ECO:0000313" key="8">
    <source>
        <dbReference type="RefSeq" id="XP_011291659.1"/>
    </source>
</evidence>
<dbReference type="InterPro" id="IPR001611">
    <property type="entry name" value="Leu-rich_rpt"/>
</dbReference>
<dbReference type="EnsemblMetazoa" id="MDOA011064-RB">
    <property type="protein sequence ID" value="MDOA011064-PB"/>
    <property type="gene ID" value="MDOA011064"/>
</dbReference>
<feature type="transmembrane region" description="Helical" evidence="4">
    <location>
        <begin position="281"/>
        <end position="303"/>
    </location>
</feature>
<dbReference type="Pfam" id="PF13855">
    <property type="entry name" value="LRR_8"/>
    <property type="match status" value="1"/>
</dbReference>
<dbReference type="Gene3D" id="3.80.10.10">
    <property type="entry name" value="Ribonuclease Inhibitor"/>
    <property type="match status" value="1"/>
</dbReference>
<keyword evidence="1" id="KW-0433">Leucine-rich repeat</keyword>
<dbReference type="SUPFAM" id="SSF52058">
    <property type="entry name" value="L domain-like"/>
    <property type="match status" value="1"/>
</dbReference>
<dbReference type="VEuPathDB" id="VectorBase:MDOA011064"/>
<protein>
    <submittedName>
        <fullName evidence="5">Leucine Rich repeat protein</fullName>
    </submittedName>
    <submittedName>
        <fullName evidence="8">Leucine-rich repeat-containing protein 4</fullName>
    </submittedName>
</protein>
<dbReference type="eggNOG" id="KOG0619">
    <property type="taxonomic scope" value="Eukaryota"/>
</dbReference>
<dbReference type="RefSeq" id="XP_011291659.1">
    <property type="nucleotide sequence ID" value="XM_011293357.2"/>
</dbReference>
<keyword evidence="2" id="KW-0732">Signal</keyword>
<keyword evidence="4" id="KW-1133">Transmembrane helix</keyword>
<dbReference type="EMBL" id="KA648965">
    <property type="protein sequence ID" value="AFP63594.1"/>
    <property type="molecule type" value="mRNA"/>
</dbReference>
<reference evidence="5" key="1">
    <citation type="submission" date="2012-08" db="EMBL/GenBank/DDBJ databases">
        <title>Transcriptome of adult Musca domestica launches a platform for comparative house fly gene expression and characterization of differential gene expression among resistant and susceptible house flies.</title>
        <authorList>
            <person name="Liu N."/>
            <person name="Zhang L."/>
            <person name="Li M."/>
            <person name="Reid W."/>
        </authorList>
    </citation>
    <scope>NUCLEOTIDE SEQUENCE</scope>
    <source>
        <strain evidence="5">ALHF</strain>
        <tissue evidence="5">Whole body</tissue>
    </source>
</reference>
<dbReference type="STRING" id="7370.T1PLM5"/>
<organism evidence="5">
    <name type="scientific">Musca domestica</name>
    <name type="common">House fly</name>
    <dbReference type="NCBI Taxonomy" id="7370"/>
    <lineage>
        <taxon>Eukaryota</taxon>
        <taxon>Metazoa</taxon>
        <taxon>Ecdysozoa</taxon>
        <taxon>Arthropoda</taxon>
        <taxon>Hexapoda</taxon>
        <taxon>Insecta</taxon>
        <taxon>Pterygota</taxon>
        <taxon>Neoptera</taxon>
        <taxon>Endopterygota</taxon>
        <taxon>Diptera</taxon>
        <taxon>Brachycera</taxon>
        <taxon>Muscomorpha</taxon>
        <taxon>Muscoidea</taxon>
        <taxon>Muscidae</taxon>
        <taxon>Musca</taxon>
    </lineage>
</organism>
<dbReference type="InterPro" id="IPR032675">
    <property type="entry name" value="LRR_dom_sf"/>
</dbReference>
<dbReference type="Proteomes" id="UP001652621">
    <property type="component" value="Unplaced"/>
</dbReference>
<dbReference type="OrthoDB" id="694479at2759"/>
<dbReference type="VEuPathDB" id="VectorBase:MDOMA2_016363"/>
<dbReference type="PANTHER" id="PTHR24373:SF378">
    <property type="entry name" value="FI03225P-RELATED"/>
    <property type="match status" value="1"/>
</dbReference>
<dbReference type="PROSITE" id="PS51450">
    <property type="entry name" value="LRR"/>
    <property type="match status" value="2"/>
</dbReference>
<dbReference type="SMART" id="SM00369">
    <property type="entry name" value="LRR_TYP"/>
    <property type="match status" value="4"/>
</dbReference>
<evidence type="ECO:0000256" key="3">
    <source>
        <dbReference type="ARBA" id="ARBA00022737"/>
    </source>
</evidence>
<evidence type="ECO:0000313" key="7">
    <source>
        <dbReference type="Proteomes" id="UP001652621"/>
    </source>
</evidence>
<dbReference type="InterPro" id="IPR050328">
    <property type="entry name" value="Dev_Immune_Receptor"/>
</dbReference>
<keyword evidence="3" id="KW-0677">Repeat</keyword>
<sequence>MKSMELSSVILQISFLTIFGKMLAFGFVGPEERKCKYLRVEKLLKIRCFDMNLKEVPQYLKSSVEVLDLSYNRIKKLKRSSFQPYKNIKYLLLYDNMIQSVEPGTFSHLTSLQEIDLSNNGLLTIPLELLQLPSLRNLYIDSNELIHLERDLEALDRPIKAPLEYLNVADCGLQDIPDLGILPKLWHINASMNPLMDLSIDRFANMCNLKSIDLTRTQLDQCQCQQANNHLRALSVKTKFVPVCVETLDPSICPLPYNFTLDSETFHTCKTSVAKAEARNLWIFVAGCCGGILVVLLLVWYCIHRKRKRRNKKLRAAALQRKSLVISPKNAINKKEMEFHCNHNDELLCCDTA</sequence>
<dbReference type="InterPro" id="IPR003591">
    <property type="entry name" value="Leu-rich_rpt_typical-subtyp"/>
</dbReference>
<dbReference type="PANTHER" id="PTHR24373">
    <property type="entry name" value="SLIT RELATED LEUCINE-RICH REPEAT NEURONAL PROTEIN"/>
    <property type="match status" value="1"/>
</dbReference>